<accession>A0AAD8MKG1</accession>
<dbReference type="SMART" id="SM00667">
    <property type="entry name" value="LisH"/>
    <property type="match status" value="3"/>
</dbReference>
<sequence length="621" mass="70597">MPEYLPFLPLCNFHIYCTSCICISKICASAVISDGSRRRSVYSVRPDHRYRIRTMLIDYYKYFGINVIVIDNDSPMVALVNRNFHKLRPSSSFDYDESNDIQSLLSKFANNIQSVRDLGNLEVINLTEMDFGKGRDNEKYMFEKTWDSEKMLQLYIYDHMKKRGLDDVAEIFAKEANLEMLEYLGNLEVINLTEMDFEKGRDNEKYMFEKTWDSEKMLQLYIYDHMKKRGLDDVAEIFAKEANLEMLESSVLHAPSRISQRRAGKFLMNIDAASMLVQPAAQRASPVSSCIIASDSDLISDIVTPSGQTPGSVTDRSVGFFHRAYSTNQVLCFLTVKVKIVILKRMENGVKYMFLGKERGAEEMLHLYIYNYLKKRGLDEAAKTFAEEANVEMSELDCDDSLQKDWLYALWPELCSRMTKQPRWNLQSPAQSPLQEAVPVLESLRRYQPPQHVRNVVGHPAEEVSQALQDMNQLRAGKLPMNTDSASILGHPGSKEKGKGLLGFPPAKLLPSEITLVQHSRNSSYQQIPGGTIQPPQIVGPYQSVQLEPTYPARQDLTYPPSAAVVAAPVSGENNCRNQGSLMRIGVNAPDEPTPNSSRIQVPAVFFELMEQEAEERERRE</sequence>
<proteinExistence type="predicted"/>
<name>A0AAD8MKG1_9APIA</name>
<dbReference type="PROSITE" id="PS50896">
    <property type="entry name" value="LISH"/>
    <property type="match status" value="3"/>
</dbReference>
<evidence type="ECO:0008006" key="3">
    <source>
        <dbReference type="Google" id="ProtNLM"/>
    </source>
</evidence>
<gene>
    <name evidence="1" type="ORF">POM88_031526</name>
</gene>
<reference evidence="1" key="2">
    <citation type="submission" date="2023-05" db="EMBL/GenBank/DDBJ databases">
        <authorList>
            <person name="Schelkunov M.I."/>
        </authorList>
    </citation>
    <scope>NUCLEOTIDE SEQUENCE</scope>
    <source>
        <strain evidence="1">Hsosn_3</strain>
        <tissue evidence="1">Leaf</tissue>
    </source>
</reference>
<dbReference type="PANTHER" id="PTHR44376:SF5">
    <property type="entry name" value="TRANSCRIPTIONAL COREPRESSOR LEUNIG ISOFORM X1"/>
    <property type="match status" value="1"/>
</dbReference>
<evidence type="ECO:0000313" key="1">
    <source>
        <dbReference type="EMBL" id="KAK1375333.1"/>
    </source>
</evidence>
<dbReference type="GO" id="GO:0003714">
    <property type="term" value="F:transcription corepressor activity"/>
    <property type="evidence" value="ECO:0007669"/>
    <property type="project" value="InterPro"/>
</dbReference>
<dbReference type="Pfam" id="PF08513">
    <property type="entry name" value="LisH"/>
    <property type="match status" value="3"/>
</dbReference>
<comment type="caution">
    <text evidence="1">The sequence shown here is derived from an EMBL/GenBank/DDBJ whole genome shotgun (WGS) entry which is preliminary data.</text>
</comment>
<dbReference type="InterPro" id="IPR044716">
    <property type="entry name" value="LEUNIG-like"/>
</dbReference>
<evidence type="ECO:0000313" key="2">
    <source>
        <dbReference type="Proteomes" id="UP001237642"/>
    </source>
</evidence>
<organism evidence="1 2">
    <name type="scientific">Heracleum sosnowskyi</name>
    <dbReference type="NCBI Taxonomy" id="360622"/>
    <lineage>
        <taxon>Eukaryota</taxon>
        <taxon>Viridiplantae</taxon>
        <taxon>Streptophyta</taxon>
        <taxon>Embryophyta</taxon>
        <taxon>Tracheophyta</taxon>
        <taxon>Spermatophyta</taxon>
        <taxon>Magnoliopsida</taxon>
        <taxon>eudicotyledons</taxon>
        <taxon>Gunneridae</taxon>
        <taxon>Pentapetalae</taxon>
        <taxon>asterids</taxon>
        <taxon>campanulids</taxon>
        <taxon>Apiales</taxon>
        <taxon>Apiaceae</taxon>
        <taxon>Apioideae</taxon>
        <taxon>apioid superclade</taxon>
        <taxon>Tordylieae</taxon>
        <taxon>Tordyliinae</taxon>
        <taxon>Heracleum</taxon>
    </lineage>
</organism>
<keyword evidence="2" id="KW-1185">Reference proteome</keyword>
<dbReference type="Proteomes" id="UP001237642">
    <property type="component" value="Unassembled WGS sequence"/>
</dbReference>
<reference evidence="1" key="1">
    <citation type="submission" date="2023-02" db="EMBL/GenBank/DDBJ databases">
        <title>Genome of toxic invasive species Heracleum sosnowskyi carries increased number of genes despite the absence of recent whole-genome duplications.</title>
        <authorList>
            <person name="Schelkunov M."/>
            <person name="Shtratnikova V."/>
            <person name="Makarenko M."/>
            <person name="Klepikova A."/>
            <person name="Omelchenko D."/>
            <person name="Novikova G."/>
            <person name="Obukhova E."/>
            <person name="Bogdanov V."/>
            <person name="Penin A."/>
            <person name="Logacheva M."/>
        </authorList>
    </citation>
    <scope>NUCLEOTIDE SEQUENCE</scope>
    <source>
        <strain evidence="1">Hsosn_3</strain>
        <tissue evidence="1">Leaf</tissue>
    </source>
</reference>
<dbReference type="InterPro" id="IPR006594">
    <property type="entry name" value="LisH"/>
</dbReference>
<dbReference type="PANTHER" id="PTHR44376">
    <property type="entry name" value="TRANSCRIPTIONAL REGULATOR OF FILAMENTOUS GROWTH FLO8"/>
    <property type="match status" value="1"/>
</dbReference>
<protein>
    <recommendedName>
        <fullName evidence="3">LisH domain-containing protein</fullName>
    </recommendedName>
</protein>
<dbReference type="EMBL" id="JAUIZM010000007">
    <property type="protein sequence ID" value="KAK1375333.1"/>
    <property type="molecule type" value="Genomic_DNA"/>
</dbReference>
<dbReference type="AlphaFoldDB" id="A0AAD8MKG1"/>